<comment type="caution">
    <text evidence="1">The sequence shown here is derived from an EMBL/GenBank/DDBJ whole genome shotgun (WGS) entry which is preliminary data.</text>
</comment>
<evidence type="ECO:0000313" key="2">
    <source>
        <dbReference type="Proteomes" id="UP000031036"/>
    </source>
</evidence>
<reference evidence="1 2" key="1">
    <citation type="submission" date="2014-11" db="EMBL/GenBank/DDBJ databases">
        <title>Genetic blueprint of the zoonotic pathogen Toxocara canis.</title>
        <authorList>
            <person name="Zhu X.-Q."/>
            <person name="Korhonen P.K."/>
            <person name="Cai H."/>
            <person name="Young N.D."/>
            <person name="Nejsum P."/>
            <person name="von Samson-Himmelstjerna G."/>
            <person name="Boag P.R."/>
            <person name="Tan P."/>
            <person name="Li Q."/>
            <person name="Min J."/>
            <person name="Yang Y."/>
            <person name="Wang X."/>
            <person name="Fang X."/>
            <person name="Hall R.S."/>
            <person name="Hofmann A."/>
            <person name="Sternberg P.W."/>
            <person name="Jex A.R."/>
            <person name="Gasser R.B."/>
        </authorList>
    </citation>
    <scope>NUCLEOTIDE SEQUENCE [LARGE SCALE GENOMIC DNA]</scope>
    <source>
        <strain evidence="1">PN_DK_2014</strain>
    </source>
</reference>
<proteinExistence type="predicted"/>
<feature type="non-terminal residue" evidence="1">
    <location>
        <position position="185"/>
    </location>
</feature>
<dbReference type="Proteomes" id="UP000031036">
    <property type="component" value="Unassembled WGS sequence"/>
</dbReference>
<gene>
    <name evidence="1" type="ORF">Tcan_00727</name>
</gene>
<dbReference type="AlphaFoldDB" id="A0A0B2URZ4"/>
<keyword evidence="2" id="KW-1185">Reference proteome</keyword>
<organism evidence="1 2">
    <name type="scientific">Toxocara canis</name>
    <name type="common">Canine roundworm</name>
    <dbReference type="NCBI Taxonomy" id="6265"/>
    <lineage>
        <taxon>Eukaryota</taxon>
        <taxon>Metazoa</taxon>
        <taxon>Ecdysozoa</taxon>
        <taxon>Nematoda</taxon>
        <taxon>Chromadorea</taxon>
        <taxon>Rhabditida</taxon>
        <taxon>Spirurina</taxon>
        <taxon>Ascaridomorpha</taxon>
        <taxon>Ascaridoidea</taxon>
        <taxon>Toxocaridae</taxon>
        <taxon>Toxocara</taxon>
    </lineage>
</organism>
<name>A0A0B2URZ4_TOXCA</name>
<dbReference type="EMBL" id="JPKZ01014295">
    <property type="protein sequence ID" value="KHN71902.1"/>
    <property type="molecule type" value="Genomic_DNA"/>
</dbReference>
<evidence type="ECO:0000313" key="1">
    <source>
        <dbReference type="EMBL" id="KHN71902.1"/>
    </source>
</evidence>
<sequence>MVVSDVKVCDRISKRPALPFERSRDNPPSLMKLSLADSIDRKKHSLSKDKIMKWFLLIHCFTLLLKFGNELLPTASFFSTVSYLTICDCIHPSLGMKTFLKCYVPKKLDAHIGNPNSALPTHHISQIENYERLRLSQTQQNHLSTTVQRTSKQLIKTVVQLPFPLFHSQFLLRNYAPVRNRLDCS</sequence>
<protein>
    <submittedName>
        <fullName evidence="1">Uncharacterized protein</fullName>
    </submittedName>
</protein>
<accession>A0A0B2URZ4</accession>